<dbReference type="SUPFAM" id="SSF52540">
    <property type="entry name" value="P-loop containing nucleoside triphosphate hydrolases"/>
    <property type="match status" value="1"/>
</dbReference>
<name>A0A7L4PBG3_9CREN</name>
<feature type="coiled-coil region" evidence="2">
    <location>
        <begin position="437"/>
        <end position="519"/>
    </location>
</feature>
<dbReference type="PANTHER" id="PTHR32114">
    <property type="entry name" value="ABC TRANSPORTER ABCH.3"/>
    <property type="match status" value="1"/>
</dbReference>
<dbReference type="AlphaFoldDB" id="A0A7L4PBG3"/>
<dbReference type="Gene3D" id="1.10.287.510">
    <property type="entry name" value="Helix hairpin bin"/>
    <property type="match status" value="1"/>
</dbReference>
<evidence type="ECO:0000313" key="5">
    <source>
        <dbReference type="Proteomes" id="UP000554766"/>
    </source>
</evidence>
<gene>
    <name evidence="4" type="ORF">HC235_10060</name>
</gene>
<accession>A0A7L4PBG3</accession>
<dbReference type="Pfam" id="PF02463">
    <property type="entry name" value="SMC_N"/>
    <property type="match status" value="1"/>
</dbReference>
<sequence length="794" mass="91175">MWRIERIELENFRSYKGRHVVSLGDVNILWGRIGAGKTSLLYAVEYALYGRQLEVKERVAKLLDLINVEAHEMRVSLVLSDGGRLLEIERRLGRRGDEKIVVRINGEELRGREAERRLEELLGADEDIYERLIYISHRTLEGFIYGTSQKRSLTVDRLFGIDVIDSVVRVVSSVEKSLLAKAEELRGRLAAYEKYKEVIRRYGGFASVKKRLEDLTKEVETLKEREAALSRDAEDLARKRAEHLAKLREHESMLLEYYKTRSELEVLESATEGGTFDQSTVERLRDALREAVEEFEHVVGEELAEKLSKAGDVESLSIAMMEAYNALSRLQNELEAQIAEAKKLYEQYSARVRKIDEEIAEARERLKRLEKYYARFKELQKTIQSVDSARASLAELRRQIQTLEREVSYSSALRVVALYAAETGAEKCPICGAPVRKEDLLRRVEEVEARHGTLIKEVEELKERASQLEKAVEEAEALSGEVAEYLAVKTRLEELETEREEAAKKALQAEKSWKQLEKKTERLRLLLARVDRRTISDTLAKYGRAVRIRELRKRLREIEDSLKKIGITSDVINIDVNWREVVEELEKTSRKLAEAYREKALLEEVVREVGEDAEALKKKLDNTLYAYGKLQEVKAKLELAKINARARLLEVARSRFNEVFTSLYRYGDIVRVDADLEQRRGFYDFHAITPTGDRYGISKLSDGQRLSIALALALALRDIARINLGFVIFDEPIPYVDVNIRRAFAEVVKALASRFQIVVATQSREFAEMIKEAVPNALLFKVDKKESSEAVVES</sequence>
<organism evidence="4 5">
    <name type="scientific">Pyrobaculum arsenaticum</name>
    <dbReference type="NCBI Taxonomy" id="121277"/>
    <lineage>
        <taxon>Archaea</taxon>
        <taxon>Thermoproteota</taxon>
        <taxon>Thermoprotei</taxon>
        <taxon>Thermoproteales</taxon>
        <taxon>Thermoproteaceae</taxon>
        <taxon>Pyrobaculum</taxon>
    </lineage>
</organism>
<evidence type="ECO:0000313" key="4">
    <source>
        <dbReference type="EMBL" id="NYR16268.1"/>
    </source>
</evidence>
<dbReference type="InterPro" id="IPR003395">
    <property type="entry name" value="RecF/RecN/SMC_N"/>
</dbReference>
<evidence type="ECO:0000256" key="1">
    <source>
        <dbReference type="ARBA" id="ARBA00023054"/>
    </source>
</evidence>
<dbReference type="EMBL" id="JAAVJF010000005">
    <property type="protein sequence ID" value="NYR16268.1"/>
    <property type="molecule type" value="Genomic_DNA"/>
</dbReference>
<protein>
    <submittedName>
        <fullName evidence="4">SMC family ATPase</fullName>
    </submittedName>
</protein>
<feature type="coiled-coil region" evidence="2">
    <location>
        <begin position="548"/>
        <end position="619"/>
    </location>
</feature>
<dbReference type="RefSeq" id="WP_011901267.1">
    <property type="nucleotide sequence ID" value="NZ_JAAVJF010000005.1"/>
</dbReference>
<dbReference type="SUPFAM" id="SSF75712">
    <property type="entry name" value="Rad50 coiled-coil Zn hook"/>
    <property type="match status" value="1"/>
</dbReference>
<feature type="coiled-coil region" evidence="2">
    <location>
        <begin position="313"/>
        <end position="413"/>
    </location>
</feature>
<dbReference type="GeneID" id="5056001"/>
<comment type="caution">
    <text evidence="4">The sequence shown here is derived from an EMBL/GenBank/DDBJ whole genome shotgun (WGS) entry which is preliminary data.</text>
</comment>
<dbReference type="OMA" id="MWRIERI"/>
<dbReference type="InterPro" id="IPR027417">
    <property type="entry name" value="P-loop_NTPase"/>
</dbReference>
<keyword evidence="1 2" id="KW-0175">Coiled coil</keyword>
<evidence type="ECO:0000259" key="3">
    <source>
        <dbReference type="Pfam" id="PF02463"/>
    </source>
</evidence>
<dbReference type="Proteomes" id="UP000554766">
    <property type="component" value="Unassembled WGS sequence"/>
</dbReference>
<evidence type="ECO:0000256" key="2">
    <source>
        <dbReference type="SAM" id="Coils"/>
    </source>
</evidence>
<keyword evidence="5" id="KW-1185">Reference proteome</keyword>
<reference evidence="4 5" key="1">
    <citation type="journal article" date="2020" name="Nat. Commun.">
        <title>The structures of two archaeal type IV pili illuminate evolutionary relationships.</title>
        <authorList>
            <person name="Wang F."/>
            <person name="Baquero D.P."/>
            <person name="Su Z."/>
            <person name="Beltran L.C."/>
            <person name="Prangishvili D."/>
            <person name="Krupovic M."/>
            <person name="Egelman E.H."/>
        </authorList>
    </citation>
    <scope>NUCLEOTIDE SEQUENCE [LARGE SCALE GENOMIC DNA]</scope>
    <source>
        <strain evidence="4 5">2GA</strain>
    </source>
</reference>
<dbReference type="Gene3D" id="3.40.50.300">
    <property type="entry name" value="P-loop containing nucleotide triphosphate hydrolases"/>
    <property type="match status" value="2"/>
</dbReference>
<dbReference type="PANTHER" id="PTHR32114:SF2">
    <property type="entry name" value="ABC TRANSPORTER ABCH.3"/>
    <property type="match status" value="1"/>
</dbReference>
<feature type="coiled-coil region" evidence="2">
    <location>
        <begin position="205"/>
        <end position="253"/>
    </location>
</feature>
<proteinExistence type="predicted"/>
<feature type="domain" description="RecF/RecN/SMC N-terminal" evidence="3">
    <location>
        <begin position="4"/>
        <end position="772"/>
    </location>
</feature>